<evidence type="ECO:0000313" key="1">
    <source>
        <dbReference type="EMBL" id="GGC43197.1"/>
    </source>
</evidence>
<sequence>MYGPVIALEPIERPFRVACYAWCARTTARCSLHRRIARHVELPRDDPRIFKRRQYLRVAGGDAFLQQALGRDTASGATNEDGGVHRWRLPHLLALKQKTQRRERADVHELVLCVATGRERQGV</sequence>
<evidence type="ECO:0000313" key="2">
    <source>
        <dbReference type="Proteomes" id="UP000602004"/>
    </source>
</evidence>
<protein>
    <submittedName>
        <fullName evidence="1">Uncharacterized protein</fullName>
    </submittedName>
</protein>
<reference evidence="2" key="1">
    <citation type="journal article" date="2019" name="Int. J. Syst. Evol. Microbiol.">
        <title>The Global Catalogue of Microorganisms (GCM) 10K type strain sequencing project: providing services to taxonomists for standard genome sequencing and annotation.</title>
        <authorList>
            <consortium name="The Broad Institute Genomics Platform"/>
            <consortium name="The Broad Institute Genome Sequencing Center for Infectious Disease"/>
            <person name="Wu L."/>
            <person name="Ma J."/>
        </authorList>
    </citation>
    <scope>NUCLEOTIDE SEQUENCE [LARGE SCALE GENOMIC DNA]</scope>
    <source>
        <strain evidence="2">CGMCC 1.15103</strain>
    </source>
</reference>
<accession>A0ABQ1MM55</accession>
<name>A0ABQ1MM55_9BURK</name>
<organism evidence="1 2">
    <name type="scientific">Paraburkholderia caffeinilytica</name>
    <dbReference type="NCBI Taxonomy" id="1761016"/>
    <lineage>
        <taxon>Bacteria</taxon>
        <taxon>Pseudomonadati</taxon>
        <taxon>Pseudomonadota</taxon>
        <taxon>Betaproteobacteria</taxon>
        <taxon>Burkholderiales</taxon>
        <taxon>Burkholderiaceae</taxon>
        <taxon>Paraburkholderia</taxon>
    </lineage>
</organism>
<dbReference type="EMBL" id="BMHL01000005">
    <property type="protein sequence ID" value="GGC43197.1"/>
    <property type="molecule type" value="Genomic_DNA"/>
</dbReference>
<dbReference type="Proteomes" id="UP000602004">
    <property type="component" value="Unassembled WGS sequence"/>
</dbReference>
<comment type="caution">
    <text evidence="1">The sequence shown here is derived from an EMBL/GenBank/DDBJ whole genome shotgun (WGS) entry which is preliminary data.</text>
</comment>
<proteinExistence type="predicted"/>
<gene>
    <name evidence="1" type="ORF">GCM10011400_32710</name>
</gene>
<keyword evidence="2" id="KW-1185">Reference proteome</keyword>